<dbReference type="EMBL" id="WTYJ01000002">
    <property type="protein sequence ID" value="MXO99635.1"/>
    <property type="molecule type" value="Genomic_DNA"/>
</dbReference>
<dbReference type="PANTHER" id="PTHR35330">
    <property type="entry name" value="SIROHEME BIOSYNTHESIS PROTEIN MET8"/>
    <property type="match status" value="1"/>
</dbReference>
<dbReference type="UniPathway" id="UPA00262">
    <property type="reaction ID" value="UER00222"/>
</dbReference>
<dbReference type="SUPFAM" id="SSF53790">
    <property type="entry name" value="Tetrapyrrole methylase"/>
    <property type="match status" value="1"/>
</dbReference>
<dbReference type="Proteomes" id="UP000469430">
    <property type="component" value="Unassembled WGS sequence"/>
</dbReference>
<keyword evidence="4" id="KW-0520">NAD</keyword>
<proteinExistence type="predicted"/>
<dbReference type="InterPro" id="IPR014777">
    <property type="entry name" value="4pyrrole_Mease_sub1"/>
</dbReference>
<sequence length="260" mass="27039">MQSLPLFHQIAGRPIIVLGEGPAADQRRRLVEGAGGVVIGSAARGIAAGARLGFIAHADGGMCEVDATMLGAAGILINVTDRPDLCDFTMPSLLDRDPLLIAVGTGGASAGLAKQLRLRLEALLPADLGALASGLSQARAAIRMRWSRAADRRRAIDSALEAGGMLDPFTEGAGDRIGAWLTGGEAVAPTDRQRIALTSDDPDDLTLRQARLLGRADCVLHDPAVPPAILARARADAVRIALPHASQLPAGLVVELRRES</sequence>
<evidence type="ECO:0000313" key="6">
    <source>
        <dbReference type="EMBL" id="MXO99635.1"/>
    </source>
</evidence>
<dbReference type="InterPro" id="IPR035996">
    <property type="entry name" value="4pyrrol_Methylase_sf"/>
</dbReference>
<dbReference type="PANTHER" id="PTHR35330:SF1">
    <property type="entry name" value="SIROHEME BIOSYNTHESIS PROTEIN MET8"/>
    <property type="match status" value="1"/>
</dbReference>
<comment type="caution">
    <text evidence="6">The sequence shown here is derived from an EMBL/GenBank/DDBJ whole genome shotgun (WGS) entry which is preliminary data.</text>
</comment>
<evidence type="ECO:0000256" key="2">
    <source>
        <dbReference type="ARBA" id="ARBA00012400"/>
    </source>
</evidence>
<evidence type="ECO:0000256" key="3">
    <source>
        <dbReference type="ARBA" id="ARBA00023002"/>
    </source>
</evidence>
<evidence type="ECO:0000256" key="1">
    <source>
        <dbReference type="ARBA" id="ARBA00005010"/>
    </source>
</evidence>
<gene>
    <name evidence="6" type="ORF">GRI97_11610</name>
</gene>
<dbReference type="SUPFAM" id="SSF75615">
    <property type="entry name" value="Siroheme synthase middle domains-like"/>
    <property type="match status" value="1"/>
</dbReference>
<dbReference type="Gene3D" id="3.30.160.110">
    <property type="entry name" value="Siroheme synthase, domain 2"/>
    <property type="match status" value="1"/>
</dbReference>
<dbReference type="GO" id="GO:0008168">
    <property type="term" value="F:methyltransferase activity"/>
    <property type="evidence" value="ECO:0007669"/>
    <property type="project" value="InterPro"/>
</dbReference>
<keyword evidence="7" id="KW-1185">Reference proteome</keyword>
<comment type="pathway">
    <text evidence="1">Porphyrin-containing compound metabolism; siroheme biosynthesis; sirohydrochlorin from precorrin-2: step 1/1.</text>
</comment>
<reference evidence="6 7" key="1">
    <citation type="submission" date="2019-12" db="EMBL/GenBank/DDBJ databases">
        <title>Genomic-based taxomic classification of the family Erythrobacteraceae.</title>
        <authorList>
            <person name="Xu L."/>
        </authorList>
    </citation>
    <scope>NUCLEOTIDE SEQUENCE [LARGE SCALE GENOMIC DNA]</scope>
    <source>
        <strain evidence="6 7">S36</strain>
    </source>
</reference>
<keyword evidence="5" id="KW-0627">Porphyrin biosynthesis</keyword>
<dbReference type="InterPro" id="IPR006367">
    <property type="entry name" value="Sirohaem_synthase_N"/>
</dbReference>
<dbReference type="GO" id="GO:0004325">
    <property type="term" value="F:ferrochelatase activity"/>
    <property type="evidence" value="ECO:0007669"/>
    <property type="project" value="InterPro"/>
</dbReference>
<dbReference type="OrthoDB" id="9815856at2"/>
<dbReference type="Gene3D" id="3.40.1010.10">
    <property type="entry name" value="Cobalt-precorrin-4 Transmethylase, Domain 1"/>
    <property type="match status" value="1"/>
</dbReference>
<dbReference type="NCBIfam" id="TIGR01470">
    <property type="entry name" value="cysG_Nterm"/>
    <property type="match status" value="1"/>
</dbReference>
<keyword evidence="3" id="KW-0560">Oxidoreductase</keyword>
<dbReference type="AlphaFoldDB" id="A0A6I4TTW0"/>
<dbReference type="RefSeq" id="WP_161391340.1">
    <property type="nucleotide sequence ID" value="NZ_JBHSCP010000001.1"/>
</dbReference>
<evidence type="ECO:0000256" key="4">
    <source>
        <dbReference type="ARBA" id="ARBA00023027"/>
    </source>
</evidence>
<protein>
    <recommendedName>
        <fullName evidence="2">precorrin-2 dehydrogenase</fullName>
        <ecNumber evidence="2">1.3.1.76</ecNumber>
    </recommendedName>
</protein>
<dbReference type="EC" id="1.3.1.76" evidence="2"/>
<organism evidence="6 7">
    <name type="scientific">Croceibacterium xixiisoli</name>
    <dbReference type="NCBI Taxonomy" id="1476466"/>
    <lineage>
        <taxon>Bacteria</taxon>
        <taxon>Pseudomonadati</taxon>
        <taxon>Pseudomonadota</taxon>
        <taxon>Alphaproteobacteria</taxon>
        <taxon>Sphingomonadales</taxon>
        <taxon>Erythrobacteraceae</taxon>
        <taxon>Croceibacterium</taxon>
    </lineage>
</organism>
<evidence type="ECO:0000313" key="7">
    <source>
        <dbReference type="Proteomes" id="UP000469430"/>
    </source>
</evidence>
<accession>A0A6I4TTW0</accession>
<dbReference type="GO" id="GO:0019354">
    <property type="term" value="P:siroheme biosynthetic process"/>
    <property type="evidence" value="ECO:0007669"/>
    <property type="project" value="UniProtKB-UniPathway"/>
</dbReference>
<evidence type="ECO:0000256" key="5">
    <source>
        <dbReference type="ARBA" id="ARBA00023244"/>
    </source>
</evidence>
<dbReference type="InterPro" id="IPR028161">
    <property type="entry name" value="Met8-like"/>
</dbReference>
<name>A0A6I4TTW0_9SPHN</name>
<dbReference type="GO" id="GO:0043115">
    <property type="term" value="F:precorrin-2 dehydrogenase activity"/>
    <property type="evidence" value="ECO:0007669"/>
    <property type="project" value="UniProtKB-EC"/>
</dbReference>